<comment type="similarity">
    <text evidence="7">Belongs to the Leviviricetes maturation protein family.</text>
</comment>
<evidence type="ECO:0000256" key="6">
    <source>
        <dbReference type="ARBA" id="ARBA00023296"/>
    </source>
</evidence>
<dbReference type="EMBL" id="MN034605">
    <property type="protein sequence ID" value="QDH89113.1"/>
    <property type="molecule type" value="Genomic_RNA"/>
</dbReference>
<evidence type="ECO:0000256" key="1">
    <source>
        <dbReference type="ARBA" id="ARBA00004328"/>
    </source>
</evidence>
<dbReference type="GO" id="GO:0044423">
    <property type="term" value="C:virion component"/>
    <property type="evidence" value="ECO:0007669"/>
    <property type="project" value="UniProtKB-KW"/>
</dbReference>
<evidence type="ECO:0000256" key="2">
    <source>
        <dbReference type="ARBA" id="ARBA00022581"/>
    </source>
</evidence>
<evidence type="ECO:0000313" key="8">
    <source>
        <dbReference type="EMBL" id="QDH89113.1"/>
    </source>
</evidence>
<evidence type="ECO:0008006" key="9">
    <source>
        <dbReference type="Google" id="ProtNLM"/>
    </source>
</evidence>
<reference evidence="8" key="1">
    <citation type="submission" date="2019-05" db="EMBL/GenBank/DDBJ databases">
        <title>Metatranscriptomic reconstruction reveals RNA viruses with the potential to shape carbon cycling in soil.</title>
        <authorList>
            <person name="Starr E.P."/>
            <person name="Nuccio E."/>
            <person name="Pett-Ridge J."/>
            <person name="Banfield J.F."/>
            <person name="Firestone M.K."/>
        </authorList>
    </citation>
    <scope>NUCLEOTIDE SEQUENCE</scope>
    <source>
        <strain evidence="8">H1_Bulk_29_scaffold_384</strain>
    </source>
</reference>
<keyword evidence="3" id="KW-1161">Viral attachment to host cell</keyword>
<evidence type="ECO:0000256" key="7">
    <source>
        <dbReference type="ARBA" id="ARBA00035110"/>
    </source>
</evidence>
<organism evidence="8">
    <name type="scientific">Leviviridae sp</name>
    <dbReference type="NCBI Taxonomy" id="2027243"/>
    <lineage>
        <taxon>Viruses</taxon>
        <taxon>Riboviria</taxon>
        <taxon>Orthornavirae</taxon>
        <taxon>Lenarviricota</taxon>
        <taxon>Leviviricetes</taxon>
        <taxon>Norzivirales</taxon>
        <taxon>Fiersviridae</taxon>
    </lineage>
</organism>
<dbReference type="Pfam" id="PF03863">
    <property type="entry name" value="Phage_mat-A"/>
    <property type="match status" value="1"/>
</dbReference>
<protein>
    <recommendedName>
        <fullName evidence="9">Maturation</fullName>
    </recommendedName>
</protein>
<keyword evidence="6" id="KW-1160">Virus entry into host cell</keyword>
<dbReference type="InterPro" id="IPR005563">
    <property type="entry name" value="A_protein"/>
</dbReference>
<keyword evidence="5" id="KW-1175">Viral attachment to host cell pilus</keyword>
<comment type="subcellular location">
    <subcellularLocation>
        <location evidence="1">Virion</location>
    </subcellularLocation>
</comment>
<name>A0A514D658_9VIRU</name>
<accession>A0A514D658</accession>
<dbReference type="GO" id="GO:0039666">
    <property type="term" value="P:virion attachment to host cell pilus"/>
    <property type="evidence" value="ECO:0007669"/>
    <property type="project" value="UniProtKB-KW"/>
</dbReference>
<sequence length="391" mass="43419">MTTPSISRFERSGGRGTYTIVRNDGTIYTEPYGFAIWQQIEETRPESINNPRDASGWRKPSGWYHNYRSGTPNPLSAGVKITGPYNRQYYTDGAGWSDDMASPSAPDGNDEDRAIIKALSKLKNQKVNLAQAFAEREQLVKMFYDNANTICHTIEAFRRKNPKYLWEYIRKNEGRNRGKNVPKNWLELQYGWKPLMSDIQGSADQIAASSGQKFRASVVGAVNQKRSITRNKLNSFGPGIVVVGSSSVTTKVRLDYYLDSPILATLAQIGITNPVNLAWELFPYSFVVDWFTDVGGWLNSMDAALGWTFKGGTKTVFSKVVERGSHFLPATFNGVETSEGYGMASSYNCYAVSHSRTVYVSSPLPGFPGLKNPMSTGHVANALALFATAFR</sequence>
<evidence type="ECO:0000256" key="5">
    <source>
        <dbReference type="ARBA" id="ARBA00023104"/>
    </source>
</evidence>
<keyword evidence="4" id="KW-0946">Virion</keyword>
<evidence type="ECO:0000256" key="3">
    <source>
        <dbReference type="ARBA" id="ARBA00022804"/>
    </source>
</evidence>
<proteinExistence type="inferred from homology"/>
<keyword evidence="2" id="KW-0945">Host-virus interaction</keyword>
<evidence type="ECO:0000256" key="4">
    <source>
        <dbReference type="ARBA" id="ARBA00022844"/>
    </source>
</evidence>
<gene>
    <name evidence="8" type="ORF">H1Bulk29384_000002</name>
</gene>